<keyword evidence="2" id="KW-1185">Reference proteome</keyword>
<dbReference type="Proteomes" id="UP001283361">
    <property type="component" value="Unassembled WGS sequence"/>
</dbReference>
<reference evidence="1" key="1">
    <citation type="journal article" date="2023" name="G3 (Bethesda)">
        <title>A reference genome for the long-term kleptoplast-retaining sea slug Elysia crispata morphotype clarki.</title>
        <authorList>
            <person name="Eastman K.E."/>
            <person name="Pendleton A.L."/>
            <person name="Shaikh M.A."/>
            <person name="Suttiyut T."/>
            <person name="Ogas R."/>
            <person name="Tomko P."/>
            <person name="Gavelis G."/>
            <person name="Widhalm J.R."/>
            <person name="Wisecaver J.H."/>
        </authorList>
    </citation>
    <scope>NUCLEOTIDE SEQUENCE</scope>
    <source>
        <strain evidence="1">ECLA1</strain>
    </source>
</reference>
<proteinExistence type="predicted"/>
<dbReference type="AlphaFoldDB" id="A0AAE1E9L0"/>
<protein>
    <submittedName>
        <fullName evidence="1">Uncharacterized protein</fullName>
    </submittedName>
</protein>
<evidence type="ECO:0000313" key="2">
    <source>
        <dbReference type="Proteomes" id="UP001283361"/>
    </source>
</evidence>
<name>A0AAE1E9L0_9GAST</name>
<organism evidence="1 2">
    <name type="scientific">Elysia crispata</name>
    <name type="common">lettuce slug</name>
    <dbReference type="NCBI Taxonomy" id="231223"/>
    <lineage>
        <taxon>Eukaryota</taxon>
        <taxon>Metazoa</taxon>
        <taxon>Spiralia</taxon>
        <taxon>Lophotrochozoa</taxon>
        <taxon>Mollusca</taxon>
        <taxon>Gastropoda</taxon>
        <taxon>Heterobranchia</taxon>
        <taxon>Euthyneura</taxon>
        <taxon>Panpulmonata</taxon>
        <taxon>Sacoglossa</taxon>
        <taxon>Placobranchoidea</taxon>
        <taxon>Plakobranchidae</taxon>
        <taxon>Elysia</taxon>
    </lineage>
</organism>
<gene>
    <name evidence="1" type="ORF">RRG08_048842</name>
</gene>
<comment type="caution">
    <text evidence="1">The sequence shown here is derived from an EMBL/GenBank/DDBJ whole genome shotgun (WGS) entry which is preliminary data.</text>
</comment>
<sequence>MNAGRAFSNVQTVHADGIHFAVTDTRTAQTEKMKGTARTMNAGRDFSNVQTVHAEGIHLAVTDARTAQTEKMKGTARVSSHSHLVFSA</sequence>
<evidence type="ECO:0000313" key="1">
    <source>
        <dbReference type="EMBL" id="KAK3799336.1"/>
    </source>
</evidence>
<dbReference type="EMBL" id="JAWDGP010000586">
    <property type="protein sequence ID" value="KAK3799336.1"/>
    <property type="molecule type" value="Genomic_DNA"/>
</dbReference>
<accession>A0AAE1E9L0</accession>